<evidence type="ECO:0000256" key="1">
    <source>
        <dbReference type="SAM" id="SignalP"/>
    </source>
</evidence>
<feature type="signal peptide" evidence="1">
    <location>
        <begin position="1"/>
        <end position="30"/>
    </location>
</feature>
<dbReference type="RefSeq" id="WP_182154277.1">
    <property type="nucleotide sequence ID" value="NZ_JACEZU010000007.1"/>
</dbReference>
<dbReference type="AlphaFoldDB" id="A0A7W2FB86"/>
<evidence type="ECO:0000313" key="3">
    <source>
        <dbReference type="Proteomes" id="UP000573499"/>
    </source>
</evidence>
<protein>
    <recommendedName>
        <fullName evidence="4">Secreted protein</fullName>
    </recommendedName>
</protein>
<comment type="caution">
    <text evidence="2">The sequence shown here is derived from an EMBL/GenBank/DDBJ whole genome shotgun (WGS) entry which is preliminary data.</text>
</comment>
<keyword evidence="3" id="KW-1185">Reference proteome</keyword>
<reference evidence="2 3" key="1">
    <citation type="submission" date="2020-07" db="EMBL/GenBank/DDBJ databases">
        <title>Novel species isolated from subtropical streams in China.</title>
        <authorList>
            <person name="Lu H."/>
        </authorList>
    </citation>
    <scope>NUCLEOTIDE SEQUENCE [LARGE SCALE GENOMIC DNA]</scope>
    <source>
        <strain evidence="2 3">LX47W</strain>
    </source>
</reference>
<feature type="chain" id="PRO_5030829129" description="Secreted protein" evidence="1">
    <location>
        <begin position="31"/>
        <end position="151"/>
    </location>
</feature>
<name>A0A7W2FB86_9BURK</name>
<keyword evidence="1" id="KW-0732">Signal</keyword>
<dbReference type="Proteomes" id="UP000573499">
    <property type="component" value="Unassembled WGS sequence"/>
</dbReference>
<organism evidence="2 3">
    <name type="scientific">Rugamonas apoptosis</name>
    <dbReference type="NCBI Taxonomy" id="2758570"/>
    <lineage>
        <taxon>Bacteria</taxon>
        <taxon>Pseudomonadati</taxon>
        <taxon>Pseudomonadota</taxon>
        <taxon>Betaproteobacteria</taxon>
        <taxon>Burkholderiales</taxon>
        <taxon>Oxalobacteraceae</taxon>
        <taxon>Telluria group</taxon>
        <taxon>Rugamonas</taxon>
    </lineage>
</organism>
<evidence type="ECO:0000313" key="2">
    <source>
        <dbReference type="EMBL" id="MBA5688437.1"/>
    </source>
</evidence>
<gene>
    <name evidence="2" type="ORF">H3H39_15440</name>
</gene>
<sequence length="151" mass="15870">MNSKLSRRLWLHPWFRLVLLLALAGCGAHASDGAPPAPPIPAKLTVALTQGQSTTVAPGAVLRLERVNDSRCRVGAVCVWAGYISYTFTLNKGGASSSFVLASDMPGAGKTASQNGLTFTLLGVEPDSVPHMKEAAPDYRVSLQVSRPSAP</sequence>
<proteinExistence type="predicted"/>
<dbReference type="EMBL" id="JACEZU010000007">
    <property type="protein sequence ID" value="MBA5688437.1"/>
    <property type="molecule type" value="Genomic_DNA"/>
</dbReference>
<evidence type="ECO:0008006" key="4">
    <source>
        <dbReference type="Google" id="ProtNLM"/>
    </source>
</evidence>
<accession>A0A7W2FB86</accession>